<dbReference type="SUPFAM" id="SSF51430">
    <property type="entry name" value="NAD(P)-linked oxidoreductase"/>
    <property type="match status" value="1"/>
</dbReference>
<evidence type="ECO:0000256" key="1">
    <source>
        <dbReference type="ARBA" id="ARBA00023002"/>
    </source>
</evidence>
<dbReference type="InterPro" id="IPR050791">
    <property type="entry name" value="Aldo-Keto_reductase"/>
</dbReference>
<dbReference type="GO" id="GO:0016491">
    <property type="term" value="F:oxidoreductase activity"/>
    <property type="evidence" value="ECO:0007669"/>
    <property type="project" value="UniProtKB-KW"/>
</dbReference>
<evidence type="ECO:0000259" key="2">
    <source>
        <dbReference type="Pfam" id="PF00248"/>
    </source>
</evidence>
<gene>
    <name evidence="3" type="ORF">UFOPK2282_00159</name>
</gene>
<evidence type="ECO:0000313" key="3">
    <source>
        <dbReference type="EMBL" id="CAB4654911.1"/>
    </source>
</evidence>
<dbReference type="PANTHER" id="PTHR43625">
    <property type="entry name" value="AFLATOXIN B1 ALDEHYDE REDUCTASE"/>
    <property type="match status" value="1"/>
</dbReference>
<dbReference type="PANTHER" id="PTHR43625:SF40">
    <property type="entry name" value="ALDO-KETO REDUCTASE YAKC [NADP(+)]"/>
    <property type="match status" value="1"/>
</dbReference>
<name>A0A6J6KZA1_9ZZZZ</name>
<feature type="domain" description="NADP-dependent oxidoreductase" evidence="2">
    <location>
        <begin position="18"/>
        <end position="293"/>
    </location>
</feature>
<dbReference type="EMBL" id="CAEZWR010000011">
    <property type="protein sequence ID" value="CAB4654911.1"/>
    <property type="molecule type" value="Genomic_DNA"/>
</dbReference>
<dbReference type="Gene3D" id="3.20.20.100">
    <property type="entry name" value="NADP-dependent oxidoreductase domain"/>
    <property type="match status" value="1"/>
</dbReference>
<sequence>MTLPQRRIGDLNVSSVGIGCMPMSFPEKLENREGMIATIHRALDLGVTFFDTANIYAPSSSTMGHNELLVAEAMRTYNGSANMADVLVTTKGGITRESGGIFGSDSRPESLRAACEKSLKNLGVSQIALYQHHRPDPTLKYIDQMKALLALKNDGLIKRVGISNADDVQINIAIDILGGPADGGLVSVQNQYSPKYRANAIALHRCTELGLAYLPWSPLGGASQHAEVGSRYVDFAEVGAEVNATAQEVALAWLSQLSPVVINIPGATRPETVDSIVRSATVKLSAEQMTRLNNTVPETA</sequence>
<protein>
    <submittedName>
        <fullName evidence="3">Unannotated protein</fullName>
    </submittedName>
</protein>
<dbReference type="InterPro" id="IPR023210">
    <property type="entry name" value="NADP_OxRdtase_dom"/>
</dbReference>
<accession>A0A6J6KZA1</accession>
<dbReference type="CDD" id="cd19088">
    <property type="entry name" value="AKR_AKR13B1"/>
    <property type="match status" value="1"/>
</dbReference>
<organism evidence="3">
    <name type="scientific">freshwater metagenome</name>
    <dbReference type="NCBI Taxonomy" id="449393"/>
    <lineage>
        <taxon>unclassified sequences</taxon>
        <taxon>metagenomes</taxon>
        <taxon>ecological metagenomes</taxon>
    </lineage>
</organism>
<proteinExistence type="predicted"/>
<dbReference type="AlphaFoldDB" id="A0A6J6KZA1"/>
<dbReference type="Pfam" id="PF00248">
    <property type="entry name" value="Aldo_ket_red"/>
    <property type="match status" value="1"/>
</dbReference>
<reference evidence="3" key="1">
    <citation type="submission" date="2020-05" db="EMBL/GenBank/DDBJ databases">
        <authorList>
            <person name="Chiriac C."/>
            <person name="Salcher M."/>
            <person name="Ghai R."/>
            <person name="Kavagutti S V."/>
        </authorList>
    </citation>
    <scope>NUCLEOTIDE SEQUENCE</scope>
</reference>
<keyword evidence="1" id="KW-0560">Oxidoreductase</keyword>
<dbReference type="InterPro" id="IPR036812">
    <property type="entry name" value="NAD(P)_OxRdtase_dom_sf"/>
</dbReference>
<dbReference type="GO" id="GO:0005737">
    <property type="term" value="C:cytoplasm"/>
    <property type="evidence" value="ECO:0007669"/>
    <property type="project" value="TreeGrafter"/>
</dbReference>